<evidence type="ECO:0000313" key="4">
    <source>
        <dbReference type="Proteomes" id="UP001244011"/>
    </source>
</evidence>
<dbReference type="Pfam" id="PF06985">
    <property type="entry name" value="HET"/>
    <property type="match status" value="1"/>
</dbReference>
<reference evidence="3" key="1">
    <citation type="submission" date="2023-06" db="EMBL/GenBank/DDBJ databases">
        <title>Genome-scale phylogeny and comparative genomics of the fungal order Sordariales.</title>
        <authorList>
            <consortium name="Lawrence Berkeley National Laboratory"/>
            <person name="Hensen N."/>
            <person name="Bonometti L."/>
            <person name="Westerberg I."/>
            <person name="Brannstrom I.O."/>
            <person name="Guillou S."/>
            <person name="Cros-Aarteil S."/>
            <person name="Calhoun S."/>
            <person name="Haridas S."/>
            <person name="Kuo A."/>
            <person name="Mondo S."/>
            <person name="Pangilinan J."/>
            <person name="Riley R."/>
            <person name="Labutti K."/>
            <person name="Andreopoulos B."/>
            <person name="Lipzen A."/>
            <person name="Chen C."/>
            <person name="Yanf M."/>
            <person name="Daum C."/>
            <person name="Ng V."/>
            <person name="Clum A."/>
            <person name="Steindorff A."/>
            <person name="Ohm R."/>
            <person name="Martin F."/>
            <person name="Silar P."/>
            <person name="Natvig D."/>
            <person name="Lalanne C."/>
            <person name="Gautier V."/>
            <person name="Ament-Velasquez S.L."/>
            <person name="Kruys A."/>
            <person name="Hutchinson M.I."/>
            <person name="Powell A.J."/>
            <person name="Barry K."/>
            <person name="Miller A.N."/>
            <person name="Grigoriev I.V."/>
            <person name="Debuchy R."/>
            <person name="Gladieux P."/>
            <person name="Thoren M.H."/>
            <person name="Johannesson H."/>
        </authorList>
    </citation>
    <scope>NUCLEOTIDE SEQUENCE</scope>
    <source>
        <strain evidence="3">8032-3</strain>
    </source>
</reference>
<keyword evidence="4" id="KW-1185">Reference proteome</keyword>
<dbReference type="SUPFAM" id="SSF54556">
    <property type="entry name" value="Chitinase insertion domain"/>
    <property type="match status" value="1"/>
</dbReference>
<dbReference type="PANTHER" id="PTHR24148:SF64">
    <property type="entry name" value="HETEROKARYON INCOMPATIBILITY DOMAIN-CONTAINING PROTEIN"/>
    <property type="match status" value="1"/>
</dbReference>
<dbReference type="InterPro" id="IPR052895">
    <property type="entry name" value="HetReg/Transcr_Mod"/>
</dbReference>
<gene>
    <name evidence="3" type="ORF">QBC33DRAFT_622517</name>
</gene>
<sequence length="273" mass="29624">MDSPSCSTPPSCTFSGPGFNGDLTNEKWILLYAEIMAKKTELSSQTSCDKLSAVKWMVYLSNQWSSYDDESLTTRSAIRLPSASVAMIGLFGETAVKAKVGAEKYLSHIHTRLRDGALPIWIDAVCINQGDGNEKTTQVREMSAIYSGAKLVIAWLGLAGDGSDVAFTKLHRIGRFQAARHTSSGTSAQHPLGGPLRCISQPLLPILTSAPSLMRSTFHTSSSDAPKQPLAELPRATTDKWATDKRDYVFGVLAMAMDLKELGIEADYTKTCL</sequence>
<dbReference type="EMBL" id="MU839024">
    <property type="protein sequence ID" value="KAK1763780.1"/>
    <property type="molecule type" value="Genomic_DNA"/>
</dbReference>
<organism evidence="3 4">
    <name type="scientific">Phialemonium atrogriseum</name>
    <dbReference type="NCBI Taxonomy" id="1093897"/>
    <lineage>
        <taxon>Eukaryota</taxon>
        <taxon>Fungi</taxon>
        <taxon>Dikarya</taxon>
        <taxon>Ascomycota</taxon>
        <taxon>Pezizomycotina</taxon>
        <taxon>Sordariomycetes</taxon>
        <taxon>Sordariomycetidae</taxon>
        <taxon>Cephalothecales</taxon>
        <taxon>Cephalothecaceae</taxon>
        <taxon>Phialemonium</taxon>
    </lineage>
</organism>
<accession>A0AAJ0BT22</accession>
<feature type="domain" description="Heterokaryon incompatibility" evidence="2">
    <location>
        <begin position="107"/>
        <end position="183"/>
    </location>
</feature>
<protein>
    <submittedName>
        <fullName evidence="3">Heterokaryon incompatibility protein-domain-containing protein</fullName>
    </submittedName>
</protein>
<evidence type="ECO:0000256" key="1">
    <source>
        <dbReference type="SAM" id="MobiDB-lite"/>
    </source>
</evidence>
<feature type="region of interest" description="Disordered" evidence="1">
    <location>
        <begin position="217"/>
        <end position="236"/>
    </location>
</feature>
<comment type="caution">
    <text evidence="3">The sequence shown here is derived from an EMBL/GenBank/DDBJ whole genome shotgun (WGS) entry which is preliminary data.</text>
</comment>
<dbReference type="InterPro" id="IPR010730">
    <property type="entry name" value="HET"/>
</dbReference>
<dbReference type="AlphaFoldDB" id="A0AAJ0BT22"/>
<evidence type="ECO:0000259" key="2">
    <source>
        <dbReference type="Pfam" id="PF06985"/>
    </source>
</evidence>
<dbReference type="Proteomes" id="UP001244011">
    <property type="component" value="Unassembled WGS sequence"/>
</dbReference>
<dbReference type="PANTHER" id="PTHR24148">
    <property type="entry name" value="ANKYRIN REPEAT DOMAIN-CONTAINING PROTEIN 39 HOMOLOG-RELATED"/>
    <property type="match status" value="1"/>
</dbReference>
<dbReference type="Gene3D" id="3.10.50.10">
    <property type="match status" value="1"/>
</dbReference>
<evidence type="ECO:0000313" key="3">
    <source>
        <dbReference type="EMBL" id="KAK1763780.1"/>
    </source>
</evidence>
<dbReference type="RefSeq" id="XP_060279993.1">
    <property type="nucleotide sequence ID" value="XM_060432841.1"/>
</dbReference>
<dbReference type="GeneID" id="85316028"/>
<dbReference type="InterPro" id="IPR029070">
    <property type="entry name" value="Chitinase_insertion_sf"/>
</dbReference>
<proteinExistence type="predicted"/>
<name>A0AAJ0BT22_9PEZI</name>